<dbReference type="PANTHER" id="PTHR11019">
    <property type="entry name" value="HTH-TYPE TRANSCRIPTIONAL REGULATOR NIMR"/>
    <property type="match status" value="1"/>
</dbReference>
<dbReference type="Pfam" id="PF12833">
    <property type="entry name" value="HTH_18"/>
    <property type="match status" value="1"/>
</dbReference>
<dbReference type="InterPro" id="IPR003313">
    <property type="entry name" value="AraC-bd"/>
</dbReference>
<dbReference type="EMBL" id="CAKLDM010000002">
    <property type="protein sequence ID" value="CAH0540945.1"/>
    <property type="molecule type" value="Genomic_DNA"/>
</dbReference>
<proteinExistence type="predicted"/>
<evidence type="ECO:0000259" key="5">
    <source>
        <dbReference type="PROSITE" id="PS01124"/>
    </source>
</evidence>
<evidence type="ECO:0000313" key="7">
    <source>
        <dbReference type="Proteomes" id="UP000838748"/>
    </source>
</evidence>
<feature type="domain" description="HTH araC/xylS-type" evidence="5">
    <location>
        <begin position="157"/>
        <end position="254"/>
    </location>
</feature>
<keyword evidence="1" id="KW-0805">Transcription regulation</keyword>
<dbReference type="SMART" id="SM00342">
    <property type="entry name" value="HTH_ARAC"/>
    <property type="match status" value="1"/>
</dbReference>
<dbReference type="InterPro" id="IPR018060">
    <property type="entry name" value="HTH_AraC"/>
</dbReference>
<keyword evidence="3" id="KW-0010">Activator</keyword>
<keyword evidence="2" id="KW-0238">DNA-binding</keyword>
<dbReference type="Gene3D" id="2.60.120.10">
    <property type="entry name" value="Jelly Rolls"/>
    <property type="match status" value="1"/>
</dbReference>
<dbReference type="CDD" id="cd06124">
    <property type="entry name" value="cupin_NimR-like_N"/>
    <property type="match status" value="1"/>
</dbReference>
<comment type="caution">
    <text evidence="6">The sequence shown here is derived from an EMBL/GenBank/DDBJ whole genome shotgun (WGS) entry which is preliminary data.</text>
</comment>
<evidence type="ECO:0000256" key="3">
    <source>
        <dbReference type="ARBA" id="ARBA00023159"/>
    </source>
</evidence>
<dbReference type="SUPFAM" id="SSF51182">
    <property type="entry name" value="RmlC-like cupins"/>
    <property type="match status" value="1"/>
</dbReference>
<organism evidence="6 7">
    <name type="scientific">Vibrio marisflavi CECT 7928</name>
    <dbReference type="NCBI Taxonomy" id="634439"/>
    <lineage>
        <taxon>Bacteria</taxon>
        <taxon>Pseudomonadati</taxon>
        <taxon>Pseudomonadota</taxon>
        <taxon>Gammaproteobacteria</taxon>
        <taxon>Vibrionales</taxon>
        <taxon>Vibrionaceae</taxon>
        <taxon>Vibrio</taxon>
    </lineage>
</organism>
<keyword evidence="7" id="KW-1185">Reference proteome</keyword>
<dbReference type="InterPro" id="IPR011051">
    <property type="entry name" value="RmlC_Cupin_sf"/>
</dbReference>
<dbReference type="InterPro" id="IPR009057">
    <property type="entry name" value="Homeodomain-like_sf"/>
</dbReference>
<gene>
    <name evidence="6" type="primary">nimR_4</name>
    <name evidence="6" type="ORF">VMF7928_03247</name>
</gene>
<evidence type="ECO:0000256" key="1">
    <source>
        <dbReference type="ARBA" id="ARBA00023015"/>
    </source>
</evidence>
<evidence type="ECO:0000256" key="2">
    <source>
        <dbReference type="ARBA" id="ARBA00023125"/>
    </source>
</evidence>
<evidence type="ECO:0000313" key="6">
    <source>
        <dbReference type="EMBL" id="CAH0540945.1"/>
    </source>
</evidence>
<accession>A0ABN8E5W4</accession>
<dbReference type="PROSITE" id="PS00041">
    <property type="entry name" value="HTH_ARAC_FAMILY_1"/>
    <property type="match status" value="1"/>
</dbReference>
<reference evidence="6" key="1">
    <citation type="submission" date="2021-11" db="EMBL/GenBank/DDBJ databases">
        <authorList>
            <person name="Rodrigo-Torres L."/>
            <person name="Arahal R. D."/>
            <person name="Lucena T."/>
        </authorList>
    </citation>
    <scope>NUCLEOTIDE SEQUENCE</scope>
    <source>
        <strain evidence="6">CECT 7928</strain>
    </source>
</reference>
<protein>
    <submittedName>
        <fullName evidence="6">HTH-type transcriptional regulator NimR</fullName>
    </submittedName>
</protein>
<evidence type="ECO:0000256" key="4">
    <source>
        <dbReference type="ARBA" id="ARBA00023163"/>
    </source>
</evidence>
<dbReference type="PRINTS" id="PR00032">
    <property type="entry name" value="HTHARAC"/>
</dbReference>
<dbReference type="RefSeq" id="WP_237362732.1">
    <property type="nucleotide sequence ID" value="NZ_CAKLDM010000002.1"/>
</dbReference>
<name>A0ABN8E5W4_9VIBR</name>
<dbReference type="PROSITE" id="PS01124">
    <property type="entry name" value="HTH_ARAC_FAMILY_2"/>
    <property type="match status" value="1"/>
</dbReference>
<dbReference type="InterPro" id="IPR018062">
    <property type="entry name" value="HTH_AraC-typ_CS"/>
</dbReference>
<dbReference type="Gene3D" id="1.10.10.60">
    <property type="entry name" value="Homeodomain-like"/>
    <property type="match status" value="2"/>
</dbReference>
<dbReference type="Proteomes" id="UP000838748">
    <property type="component" value="Unassembled WGS sequence"/>
</dbReference>
<dbReference type="InterPro" id="IPR020449">
    <property type="entry name" value="Tscrpt_reg_AraC-type_HTH"/>
</dbReference>
<dbReference type="PANTHER" id="PTHR11019:SF159">
    <property type="entry name" value="TRANSCRIPTIONAL REGULATOR-RELATED"/>
    <property type="match status" value="1"/>
</dbReference>
<dbReference type="Pfam" id="PF02311">
    <property type="entry name" value="AraC_binding"/>
    <property type="match status" value="1"/>
</dbReference>
<keyword evidence="4" id="KW-0804">Transcription</keyword>
<dbReference type="InterPro" id="IPR014710">
    <property type="entry name" value="RmlC-like_jellyroll"/>
</dbReference>
<dbReference type="SUPFAM" id="SSF46689">
    <property type="entry name" value="Homeodomain-like"/>
    <property type="match status" value="1"/>
</dbReference>
<sequence>MRQFVEKEQLFRPIEAITDERQANSVGVAHSHEWCQLQYATHGVINVKAGNYSFIIPPQRAVWIPTGVVHQVNNTAPASYRSFHIESKLGDKIGSDVKVIQVSPFLRELIHRGCDAWQGKYHMSDINSALMTLLIEEIHQAPISPLHLSWPTDPRLKRVCELLHDNPGDNRNLSELAQYSGASVRTLNRLFAKECQLNFTEWRQKLRILTALELLQNNRSITDIALELGYESSSAFITVFKKHLNSSPKAYIRNLTTV</sequence>